<accession>A0A6S6TBF1</accession>
<feature type="non-terminal residue" evidence="3">
    <location>
        <position position="377"/>
    </location>
</feature>
<evidence type="ECO:0000313" key="3">
    <source>
        <dbReference type="EMBL" id="CAA6815536.1"/>
    </source>
</evidence>
<dbReference type="InterPro" id="IPR001763">
    <property type="entry name" value="Rhodanese-like_dom"/>
</dbReference>
<reference evidence="3" key="1">
    <citation type="submission" date="2020-01" db="EMBL/GenBank/DDBJ databases">
        <authorList>
            <person name="Meier V. D."/>
            <person name="Meier V D."/>
        </authorList>
    </citation>
    <scope>NUCLEOTIDE SEQUENCE</scope>
    <source>
        <strain evidence="3">HLG_WM_MAG_08</strain>
    </source>
</reference>
<evidence type="ECO:0000259" key="2">
    <source>
        <dbReference type="PROSITE" id="PS50206"/>
    </source>
</evidence>
<dbReference type="InterPro" id="IPR017582">
    <property type="entry name" value="SelU"/>
</dbReference>
<dbReference type="AlphaFoldDB" id="A0A6S6TBF1"/>
<dbReference type="PANTHER" id="PTHR30401:SF0">
    <property type="entry name" value="TRNA 2-SELENOURIDINE SYNTHASE"/>
    <property type="match status" value="1"/>
</dbReference>
<dbReference type="InterPro" id="IPR027417">
    <property type="entry name" value="P-loop_NTPase"/>
</dbReference>
<dbReference type="PROSITE" id="PS50206">
    <property type="entry name" value="RHODANESE_3"/>
    <property type="match status" value="1"/>
</dbReference>
<dbReference type="PANTHER" id="PTHR30401">
    <property type="entry name" value="TRNA 2-SELENOURIDINE SYNTHASE"/>
    <property type="match status" value="1"/>
</dbReference>
<dbReference type="NCBIfam" id="TIGR03167">
    <property type="entry name" value="tRNA_sel_U_synt"/>
    <property type="match status" value="1"/>
</dbReference>
<dbReference type="HAMAP" id="MF_01622">
    <property type="entry name" value="tRNA_sel_U_synth"/>
    <property type="match status" value="1"/>
</dbReference>
<dbReference type="SUPFAM" id="SSF52821">
    <property type="entry name" value="Rhodanese/Cell cycle control phosphatase"/>
    <property type="match status" value="1"/>
</dbReference>
<sequence length="377" mass="42484">MSELPGFLQNNTTCLPQIDDLRALFVSGVALLDTRAPVEFAEGAFPSAENLPLMSDEERQAIGTCYKNEGQNAAIKLGLERVSGGIKEQRIQLWQQFVEAHPEGVLYCFRGGLRSRITQQWIYEKTGIMYPRVKGGYKALRRYLLEQLAELPAQFQPFVLSGRTGSGKTILLKTLRQQIDLEGLANHRGSAFGPQVTPQPTQINFENTLAIELLQQLVAGHTALLFEDESPNIGSVHLPKTLFQQLSQSKLVLMEVSNEERAAISYQEYVVDMVEAFSQQQGGEASGFQAFSDYILGSADKIRRRLGGVRHAEVRAMMESALDIQQRSGETEAHQQWVEFILFDYYDPMYDYQMSKKSERLVFRGDKAGVREYLAEQ</sequence>
<dbReference type="NCBIfam" id="NF008751">
    <property type="entry name" value="PRK11784.1-3"/>
    <property type="match status" value="1"/>
</dbReference>
<dbReference type="SUPFAM" id="SSF52540">
    <property type="entry name" value="P-loop containing nucleoside triphosphate hydrolases"/>
    <property type="match status" value="1"/>
</dbReference>
<dbReference type="InterPro" id="IPR036873">
    <property type="entry name" value="Rhodanese-like_dom_sf"/>
</dbReference>
<dbReference type="GO" id="GO:0043828">
    <property type="term" value="F:tRNA 2-selenouridine synthase activity"/>
    <property type="evidence" value="ECO:0007669"/>
    <property type="project" value="InterPro"/>
</dbReference>
<keyword evidence="1" id="KW-0711">Selenium</keyword>
<proteinExistence type="inferred from homology"/>
<dbReference type="SMART" id="SM00450">
    <property type="entry name" value="RHOD"/>
    <property type="match status" value="1"/>
</dbReference>
<name>A0A6S6TBF1_9GAMM</name>
<organism evidence="3">
    <name type="scientific">uncultured Thiotrichaceae bacterium</name>
    <dbReference type="NCBI Taxonomy" id="298394"/>
    <lineage>
        <taxon>Bacteria</taxon>
        <taxon>Pseudomonadati</taxon>
        <taxon>Pseudomonadota</taxon>
        <taxon>Gammaproteobacteria</taxon>
        <taxon>Thiotrichales</taxon>
        <taxon>Thiotrichaceae</taxon>
        <taxon>environmental samples</taxon>
    </lineage>
</organism>
<dbReference type="GO" id="GO:0002098">
    <property type="term" value="P:tRNA wobble uridine modification"/>
    <property type="evidence" value="ECO:0007669"/>
    <property type="project" value="InterPro"/>
</dbReference>
<gene>
    <name evidence="3" type="ORF">HELGO_WM45216</name>
</gene>
<dbReference type="CDD" id="cd01520">
    <property type="entry name" value="RHOD_YbbB"/>
    <property type="match status" value="1"/>
</dbReference>
<dbReference type="InterPro" id="IPR058840">
    <property type="entry name" value="AAA_SelU"/>
</dbReference>
<evidence type="ECO:0000256" key="1">
    <source>
        <dbReference type="ARBA" id="ARBA00023266"/>
    </source>
</evidence>
<dbReference type="Gene3D" id="3.40.250.10">
    <property type="entry name" value="Rhodanese-like domain"/>
    <property type="match status" value="1"/>
</dbReference>
<feature type="domain" description="Rhodanese" evidence="2">
    <location>
        <begin position="25"/>
        <end position="149"/>
    </location>
</feature>
<dbReference type="Pfam" id="PF26341">
    <property type="entry name" value="AAA_SelU"/>
    <property type="match status" value="1"/>
</dbReference>
<protein>
    <submittedName>
        <fullName evidence="3">Selenophosphate-dependent tRNA 2-selenouridine synthase</fullName>
    </submittedName>
</protein>
<dbReference type="EMBL" id="CACVAV010000251">
    <property type="protein sequence ID" value="CAA6815536.1"/>
    <property type="molecule type" value="Genomic_DNA"/>
</dbReference>